<dbReference type="Gene3D" id="3.40.630.10">
    <property type="entry name" value="Zn peptidases"/>
    <property type="match status" value="1"/>
</dbReference>
<evidence type="ECO:0000256" key="3">
    <source>
        <dbReference type="ARBA" id="ARBA00022801"/>
    </source>
</evidence>
<dbReference type="GO" id="GO:0006508">
    <property type="term" value="P:proteolysis"/>
    <property type="evidence" value="ECO:0007669"/>
    <property type="project" value="UniProtKB-KW"/>
</dbReference>
<evidence type="ECO:0000313" key="5">
    <source>
        <dbReference type="EMBL" id="MCA6079076.1"/>
    </source>
</evidence>
<dbReference type="InterPro" id="IPR002933">
    <property type="entry name" value="Peptidase_M20"/>
</dbReference>
<keyword evidence="6" id="KW-1185">Reference proteome</keyword>
<evidence type="ECO:0000313" key="6">
    <source>
        <dbReference type="Proteomes" id="UP001139409"/>
    </source>
</evidence>
<dbReference type="RefSeq" id="WP_225699938.1">
    <property type="nucleotide sequence ID" value="NZ_JAIXNE010000009.1"/>
</dbReference>
<dbReference type="AlphaFoldDB" id="A0A9X1HWT2"/>
<evidence type="ECO:0000256" key="1">
    <source>
        <dbReference type="ARBA" id="ARBA00022670"/>
    </source>
</evidence>
<dbReference type="PANTHER" id="PTHR43270:SF8">
    <property type="entry name" value="DI- AND TRIPEPTIDASE DUG2-RELATED"/>
    <property type="match status" value="1"/>
</dbReference>
<proteinExistence type="predicted"/>
<dbReference type="Pfam" id="PF07687">
    <property type="entry name" value="M20_dimer"/>
    <property type="match status" value="1"/>
</dbReference>
<dbReference type="InterPro" id="IPR011650">
    <property type="entry name" value="Peptidase_M20_dimer"/>
</dbReference>
<dbReference type="InterPro" id="IPR051458">
    <property type="entry name" value="Cyt/Met_Dipeptidase"/>
</dbReference>
<dbReference type="GO" id="GO:0046872">
    <property type="term" value="F:metal ion binding"/>
    <property type="evidence" value="ECO:0007669"/>
    <property type="project" value="UniProtKB-KW"/>
</dbReference>
<dbReference type="Proteomes" id="UP001139409">
    <property type="component" value="Unassembled WGS sequence"/>
</dbReference>
<evidence type="ECO:0000256" key="2">
    <source>
        <dbReference type="ARBA" id="ARBA00022723"/>
    </source>
</evidence>
<evidence type="ECO:0000259" key="4">
    <source>
        <dbReference type="Pfam" id="PF07687"/>
    </source>
</evidence>
<dbReference type="SUPFAM" id="SSF53187">
    <property type="entry name" value="Zn-dependent exopeptidases"/>
    <property type="match status" value="1"/>
</dbReference>
<dbReference type="Pfam" id="PF01546">
    <property type="entry name" value="Peptidase_M20"/>
    <property type="match status" value="1"/>
</dbReference>
<protein>
    <submittedName>
        <fullName evidence="5">M20/M25/M40 family metallo-hydrolase</fullName>
    </submittedName>
</protein>
<dbReference type="EMBL" id="JAIXNE010000009">
    <property type="protein sequence ID" value="MCA6079076.1"/>
    <property type="molecule type" value="Genomic_DNA"/>
</dbReference>
<keyword evidence="3" id="KW-0378">Hydrolase</keyword>
<organism evidence="5 6">
    <name type="scientific">Fulvivirga sedimenti</name>
    <dbReference type="NCBI Taxonomy" id="2879465"/>
    <lineage>
        <taxon>Bacteria</taxon>
        <taxon>Pseudomonadati</taxon>
        <taxon>Bacteroidota</taxon>
        <taxon>Cytophagia</taxon>
        <taxon>Cytophagales</taxon>
        <taxon>Fulvivirgaceae</taxon>
        <taxon>Fulvivirga</taxon>
    </lineage>
</organism>
<accession>A0A9X1HWT2</accession>
<dbReference type="GO" id="GO:0008233">
    <property type="term" value="F:peptidase activity"/>
    <property type="evidence" value="ECO:0007669"/>
    <property type="project" value="UniProtKB-KW"/>
</dbReference>
<comment type="caution">
    <text evidence="5">The sequence shown here is derived from an EMBL/GenBank/DDBJ whole genome shotgun (WGS) entry which is preliminary data.</text>
</comment>
<keyword evidence="2" id="KW-0479">Metal-binding</keyword>
<dbReference type="Gene3D" id="3.30.70.360">
    <property type="match status" value="1"/>
</dbReference>
<gene>
    <name evidence="5" type="ORF">LDX50_29665</name>
</gene>
<dbReference type="PANTHER" id="PTHR43270">
    <property type="entry name" value="BETA-ALA-HIS DIPEPTIDASE"/>
    <property type="match status" value="1"/>
</dbReference>
<sequence>MRITLLFLLIPVLSLSQPTSEMLRNMAADYTVRSFPELKEVLSLPNDALYPEQIEKNVLWAEAAFKKRGFETRRLTTPAAPLLLASKIVPGAGETVLFYFHLDGQPVDSSKWDQKSPYLPVLKKPVNQDTWTDLPWDDIDKYEDDWRIFGRSSSDDKSPAVMLLTALDALNDAGINPQYNIKVIMDFEEEAGSPNLEAAVKSNVGLLSSNRLVILDGPRHSSNQPSLSFGARGIATVTITTYGPAKPQHSGHYGNYAPNPAFGLAKILASMKDDDGRVTLPGYYDGVVIDTETEKILRSVPDDEATVMNQLALGRTDKVGSYYQESIQYPSLNIRGMQSGWINEEVRTIVPAWARAEIDIRLVPESDPEKLVRLVKEHIEELGYYIVDHDPTKEERIQHKKVARFNYEISYQAFRTDPNSETGIWLRSAMQRAFEDEPVIIRMSGGSVPIAPFINALNVPAVLVPTVNPDNNQHSPNENLRLGNYREGIQTMLAILTEPLTKITKE</sequence>
<keyword evidence="1" id="KW-0645">Protease</keyword>
<name>A0A9X1HWT2_9BACT</name>
<feature type="domain" description="Peptidase M20 dimerisation" evidence="4">
    <location>
        <begin position="230"/>
        <end position="382"/>
    </location>
</feature>
<reference evidence="5" key="1">
    <citation type="submission" date="2021-09" db="EMBL/GenBank/DDBJ databases">
        <title>Fulvivirga sp. isolated from coastal sediment.</title>
        <authorList>
            <person name="Yu H."/>
        </authorList>
    </citation>
    <scope>NUCLEOTIDE SEQUENCE</scope>
    <source>
        <strain evidence="5">1062</strain>
    </source>
</reference>